<gene>
    <name evidence="1" type="ORF">VC34_19170</name>
</gene>
<accession>A0A0F4TD30</accession>
<sequence>MDLTFITGKITYDELSALRNTDLSNQIDFLKEDMLQVEYHDTHLLDVGWYPSFDISGSFQIRVIKNYDWDTPLALSKAGSIRLLIEEIIAAQNLINKDR</sequence>
<proteinExistence type="predicted"/>
<protein>
    <submittedName>
        <fullName evidence="1">Uncharacterized protein</fullName>
    </submittedName>
</protein>
<evidence type="ECO:0000313" key="2">
    <source>
        <dbReference type="Proteomes" id="UP000033500"/>
    </source>
</evidence>
<comment type="caution">
    <text evidence="1">The sequence shown here is derived from an EMBL/GenBank/DDBJ whole genome shotgun (WGS) entry which is preliminary data.</text>
</comment>
<name>A0A0F4TD30_PSEFL</name>
<dbReference type="Proteomes" id="UP000033500">
    <property type="component" value="Unassembled WGS sequence"/>
</dbReference>
<organism evidence="1 2">
    <name type="scientific">Pseudomonas fluorescens</name>
    <dbReference type="NCBI Taxonomy" id="294"/>
    <lineage>
        <taxon>Bacteria</taxon>
        <taxon>Pseudomonadati</taxon>
        <taxon>Pseudomonadota</taxon>
        <taxon>Gammaproteobacteria</taxon>
        <taxon>Pseudomonadales</taxon>
        <taxon>Pseudomonadaceae</taxon>
        <taxon>Pseudomonas</taxon>
    </lineage>
</organism>
<dbReference type="EMBL" id="LACD01000022">
    <property type="protein sequence ID" value="KJZ41890.1"/>
    <property type="molecule type" value="Genomic_DNA"/>
</dbReference>
<dbReference type="PATRIC" id="fig|294.131.peg.2711"/>
<evidence type="ECO:0000313" key="1">
    <source>
        <dbReference type="EMBL" id="KJZ41890.1"/>
    </source>
</evidence>
<dbReference type="RefSeq" id="WP_046047920.1">
    <property type="nucleotide sequence ID" value="NZ_LACD01000022.1"/>
</dbReference>
<dbReference type="AlphaFoldDB" id="A0A0F4TD30"/>
<reference evidence="1 2" key="1">
    <citation type="submission" date="2015-03" db="EMBL/GenBank/DDBJ databases">
        <title>Comparative genomics of Pseudomonas insights into diversity of traits involved in vanlence and defense.</title>
        <authorList>
            <person name="Qin Y."/>
        </authorList>
    </citation>
    <scope>NUCLEOTIDE SEQUENCE [LARGE SCALE GENOMIC DNA]</scope>
    <source>
        <strain evidence="1 2">C3</strain>
    </source>
</reference>